<feature type="domain" description="TonB C-terminal" evidence="10">
    <location>
        <begin position="130"/>
        <end position="223"/>
    </location>
</feature>
<dbReference type="Proteomes" id="UP000035287">
    <property type="component" value="Chromosome"/>
</dbReference>
<dbReference type="NCBIfam" id="TIGR01352">
    <property type="entry name" value="tonB_Cterm"/>
    <property type="match status" value="1"/>
</dbReference>
<evidence type="ECO:0000256" key="5">
    <source>
        <dbReference type="ARBA" id="ARBA00022519"/>
    </source>
</evidence>
<dbReference type="PATRIC" id="fig|1348774.3.peg.1187"/>
<dbReference type="GO" id="GO:0055085">
    <property type="term" value="P:transmembrane transport"/>
    <property type="evidence" value="ECO:0007669"/>
    <property type="project" value="InterPro"/>
</dbReference>
<dbReference type="GO" id="GO:0015031">
    <property type="term" value="P:protein transport"/>
    <property type="evidence" value="ECO:0007669"/>
    <property type="project" value="UniProtKB-KW"/>
</dbReference>
<dbReference type="PANTHER" id="PTHR33446">
    <property type="entry name" value="PROTEIN TONB-RELATED"/>
    <property type="match status" value="1"/>
</dbReference>
<dbReference type="KEGG" id="cna:AB433_05655"/>
<dbReference type="PANTHER" id="PTHR33446:SF2">
    <property type="entry name" value="PROTEIN TONB"/>
    <property type="match status" value="1"/>
</dbReference>
<evidence type="ECO:0000256" key="3">
    <source>
        <dbReference type="ARBA" id="ARBA00022448"/>
    </source>
</evidence>
<keyword evidence="3" id="KW-0813">Transport</keyword>
<name>A0A0G3XEH7_9SPHN</name>
<keyword evidence="4" id="KW-1003">Cell membrane</keyword>
<dbReference type="InterPro" id="IPR037682">
    <property type="entry name" value="TonB_C"/>
</dbReference>
<protein>
    <recommendedName>
        <fullName evidence="10">TonB C-terminal domain-containing protein</fullName>
    </recommendedName>
</protein>
<dbReference type="InterPro" id="IPR006260">
    <property type="entry name" value="TonB/TolA_C"/>
</dbReference>
<organism evidence="11 12">
    <name type="scientific">Croceicoccus naphthovorans</name>
    <dbReference type="NCBI Taxonomy" id="1348774"/>
    <lineage>
        <taxon>Bacteria</taxon>
        <taxon>Pseudomonadati</taxon>
        <taxon>Pseudomonadota</taxon>
        <taxon>Alphaproteobacteria</taxon>
        <taxon>Sphingomonadales</taxon>
        <taxon>Erythrobacteraceae</taxon>
        <taxon>Croceicoccus</taxon>
    </lineage>
</organism>
<evidence type="ECO:0000256" key="9">
    <source>
        <dbReference type="ARBA" id="ARBA00023136"/>
    </source>
</evidence>
<dbReference type="EMBL" id="CP011770">
    <property type="protein sequence ID" value="AKM09577.1"/>
    <property type="molecule type" value="Genomic_DNA"/>
</dbReference>
<dbReference type="STRING" id="1348774.AB433_05655"/>
<accession>A0A0G3XEH7</accession>
<evidence type="ECO:0000256" key="1">
    <source>
        <dbReference type="ARBA" id="ARBA00004383"/>
    </source>
</evidence>
<dbReference type="SUPFAM" id="SSF74653">
    <property type="entry name" value="TolA/TonB C-terminal domain"/>
    <property type="match status" value="1"/>
</dbReference>
<evidence type="ECO:0000256" key="2">
    <source>
        <dbReference type="ARBA" id="ARBA00006555"/>
    </source>
</evidence>
<comment type="subcellular location">
    <subcellularLocation>
        <location evidence="1">Cell inner membrane</location>
        <topology evidence="1">Single-pass membrane protein</topology>
        <orientation evidence="1">Periplasmic side</orientation>
    </subcellularLocation>
</comment>
<dbReference type="RefSeq" id="WP_047820265.1">
    <property type="nucleotide sequence ID" value="NZ_CP011770.1"/>
</dbReference>
<evidence type="ECO:0000259" key="10">
    <source>
        <dbReference type="PROSITE" id="PS52015"/>
    </source>
</evidence>
<evidence type="ECO:0000313" key="12">
    <source>
        <dbReference type="Proteomes" id="UP000035287"/>
    </source>
</evidence>
<dbReference type="GO" id="GO:0031992">
    <property type="term" value="F:energy transducer activity"/>
    <property type="evidence" value="ECO:0007669"/>
    <property type="project" value="TreeGrafter"/>
</dbReference>
<comment type="similarity">
    <text evidence="2">Belongs to the TonB family.</text>
</comment>
<sequence length="223" mass="23908">MAYTDTRHDPNRAATLATVALIHAGLGYAIVSGFAGGAMTEAGKTIKSIFVEEEKVEIIPLDPPPPSPDAKPTESKVDPVIDPVITPFEKPDAYVINDPVLPKTKPSYETTIIELPAGPSTTPMFDPVGPTPRGNPGDWVSERDYPSRAIRNEIEGTTGFRLSIDAKGRVSDCIVVMPSGSSDLDEATCRVMSKRGKFNPAKNGNGDAVAGNYTSRITWRLPE</sequence>
<keyword evidence="8" id="KW-1133">Transmembrane helix</keyword>
<dbReference type="GO" id="GO:0098797">
    <property type="term" value="C:plasma membrane protein complex"/>
    <property type="evidence" value="ECO:0007669"/>
    <property type="project" value="TreeGrafter"/>
</dbReference>
<evidence type="ECO:0000256" key="7">
    <source>
        <dbReference type="ARBA" id="ARBA00022927"/>
    </source>
</evidence>
<evidence type="ECO:0000256" key="4">
    <source>
        <dbReference type="ARBA" id="ARBA00022475"/>
    </source>
</evidence>
<dbReference type="Gene3D" id="3.30.1150.10">
    <property type="match status" value="1"/>
</dbReference>
<evidence type="ECO:0000313" key="11">
    <source>
        <dbReference type="EMBL" id="AKM09577.1"/>
    </source>
</evidence>
<reference evidence="11 12" key="1">
    <citation type="submission" date="2015-06" db="EMBL/GenBank/DDBJ databases">
        <authorList>
            <person name="Zeng Y."/>
            <person name="Huang Y."/>
        </authorList>
    </citation>
    <scope>NUCLEOTIDE SEQUENCE [LARGE SCALE GENOMIC DNA]</scope>
    <source>
        <strain evidence="11 12">PQ-2</strain>
    </source>
</reference>
<dbReference type="PROSITE" id="PS52015">
    <property type="entry name" value="TONB_CTD"/>
    <property type="match status" value="1"/>
</dbReference>
<keyword evidence="6" id="KW-0812">Transmembrane</keyword>
<keyword evidence="5" id="KW-0997">Cell inner membrane</keyword>
<keyword evidence="12" id="KW-1185">Reference proteome</keyword>
<evidence type="ECO:0000256" key="8">
    <source>
        <dbReference type="ARBA" id="ARBA00022989"/>
    </source>
</evidence>
<dbReference type="AlphaFoldDB" id="A0A0G3XEH7"/>
<proteinExistence type="inferred from homology"/>
<evidence type="ECO:0000256" key="6">
    <source>
        <dbReference type="ARBA" id="ARBA00022692"/>
    </source>
</evidence>
<gene>
    <name evidence="11" type="ORF">AB433_05655</name>
</gene>
<keyword evidence="7" id="KW-0653">Protein transport</keyword>
<dbReference type="InterPro" id="IPR051045">
    <property type="entry name" value="TonB-dependent_transducer"/>
</dbReference>
<dbReference type="Pfam" id="PF03544">
    <property type="entry name" value="TonB_C"/>
    <property type="match status" value="1"/>
</dbReference>
<keyword evidence="9" id="KW-0472">Membrane</keyword>
<dbReference type="OrthoDB" id="7585155at2"/>